<evidence type="ECO:0000313" key="2">
    <source>
        <dbReference type="EMBL" id="EKX37797.1"/>
    </source>
</evidence>
<dbReference type="EMBL" id="JH993055">
    <property type="protein sequence ID" value="EKX37797.1"/>
    <property type="molecule type" value="Genomic_DNA"/>
</dbReference>
<dbReference type="PROSITE" id="PS50106">
    <property type="entry name" value="PDZ"/>
    <property type="match status" value="1"/>
</dbReference>
<gene>
    <name evidence="2" type="ORF">GUITHDRAFT_144763</name>
</gene>
<reference evidence="3" key="3">
    <citation type="submission" date="2016-03" db="UniProtKB">
        <authorList>
            <consortium name="EnsemblProtists"/>
        </authorList>
    </citation>
    <scope>IDENTIFICATION</scope>
</reference>
<dbReference type="SUPFAM" id="SSF50156">
    <property type="entry name" value="PDZ domain-like"/>
    <property type="match status" value="1"/>
</dbReference>
<dbReference type="Proteomes" id="UP000011087">
    <property type="component" value="Unassembled WGS sequence"/>
</dbReference>
<evidence type="ECO:0000313" key="3">
    <source>
        <dbReference type="EnsemblProtists" id="EKX37797"/>
    </source>
</evidence>
<dbReference type="HOGENOM" id="CLU_159722_0_0_1"/>
<dbReference type="SMART" id="SM00228">
    <property type="entry name" value="PDZ"/>
    <property type="match status" value="1"/>
</dbReference>
<keyword evidence="4" id="KW-1185">Reference proteome</keyword>
<dbReference type="RefSeq" id="XP_005824777.1">
    <property type="nucleotide sequence ID" value="XM_005824720.1"/>
</dbReference>
<sequence>MTDGLDSSMVESRICGVGINFRADKTGALYVSSLVENGPADKTGKVRPGDVLYEVDGTVVYRSGLSQISKHLLGGDGTIVMVGFLREGKKVSVEIVRKPVQALMTIRHILEDEEGLE</sequence>
<name>L1IP25_GUITC</name>
<dbReference type="Gene3D" id="2.30.42.10">
    <property type="match status" value="1"/>
</dbReference>
<evidence type="ECO:0000313" key="4">
    <source>
        <dbReference type="Proteomes" id="UP000011087"/>
    </source>
</evidence>
<accession>L1IP25</accession>
<dbReference type="OrthoDB" id="66881at2759"/>
<dbReference type="PANTHER" id="PTHR32060:SF30">
    <property type="entry name" value="CARBOXY-TERMINAL PROCESSING PROTEASE CTPA"/>
    <property type="match status" value="1"/>
</dbReference>
<dbReference type="PANTHER" id="PTHR32060">
    <property type="entry name" value="TAIL-SPECIFIC PROTEASE"/>
    <property type="match status" value="1"/>
</dbReference>
<dbReference type="GO" id="GO:0004175">
    <property type="term" value="F:endopeptidase activity"/>
    <property type="evidence" value="ECO:0007669"/>
    <property type="project" value="TreeGrafter"/>
</dbReference>
<dbReference type="Pfam" id="PF13180">
    <property type="entry name" value="PDZ_2"/>
    <property type="match status" value="1"/>
</dbReference>
<dbReference type="KEGG" id="gtt:GUITHDRAFT_144763"/>
<dbReference type="GeneID" id="17294487"/>
<dbReference type="InterPro" id="IPR001478">
    <property type="entry name" value="PDZ"/>
</dbReference>
<feature type="domain" description="PDZ" evidence="1">
    <location>
        <begin position="17"/>
        <end position="60"/>
    </location>
</feature>
<dbReference type="EnsemblProtists" id="EKX37797">
    <property type="protein sequence ID" value="EKX37797"/>
    <property type="gene ID" value="GUITHDRAFT_144763"/>
</dbReference>
<dbReference type="PaxDb" id="55529-EKX37797"/>
<dbReference type="InterPro" id="IPR036034">
    <property type="entry name" value="PDZ_sf"/>
</dbReference>
<protein>
    <recommendedName>
        <fullName evidence="1">PDZ domain-containing protein</fullName>
    </recommendedName>
</protein>
<organism evidence="2">
    <name type="scientific">Guillardia theta (strain CCMP2712)</name>
    <name type="common">Cryptophyte</name>
    <dbReference type="NCBI Taxonomy" id="905079"/>
    <lineage>
        <taxon>Eukaryota</taxon>
        <taxon>Cryptophyceae</taxon>
        <taxon>Pyrenomonadales</taxon>
        <taxon>Geminigeraceae</taxon>
        <taxon>Guillardia</taxon>
    </lineage>
</organism>
<reference evidence="4" key="2">
    <citation type="submission" date="2012-11" db="EMBL/GenBank/DDBJ databases">
        <authorList>
            <person name="Kuo A."/>
            <person name="Curtis B.A."/>
            <person name="Tanifuji G."/>
            <person name="Burki F."/>
            <person name="Gruber A."/>
            <person name="Irimia M."/>
            <person name="Maruyama S."/>
            <person name="Arias M.C."/>
            <person name="Ball S.G."/>
            <person name="Gile G.H."/>
            <person name="Hirakawa Y."/>
            <person name="Hopkins J.F."/>
            <person name="Rensing S.A."/>
            <person name="Schmutz J."/>
            <person name="Symeonidi A."/>
            <person name="Elias M."/>
            <person name="Eveleigh R.J."/>
            <person name="Herman E.K."/>
            <person name="Klute M.J."/>
            <person name="Nakayama T."/>
            <person name="Obornik M."/>
            <person name="Reyes-Prieto A."/>
            <person name="Armbrust E.V."/>
            <person name="Aves S.J."/>
            <person name="Beiko R.G."/>
            <person name="Coutinho P."/>
            <person name="Dacks J.B."/>
            <person name="Durnford D.G."/>
            <person name="Fast N.M."/>
            <person name="Green B.R."/>
            <person name="Grisdale C."/>
            <person name="Hempe F."/>
            <person name="Henrissat B."/>
            <person name="Hoppner M.P."/>
            <person name="Ishida K.-I."/>
            <person name="Kim E."/>
            <person name="Koreny L."/>
            <person name="Kroth P.G."/>
            <person name="Liu Y."/>
            <person name="Malik S.-B."/>
            <person name="Maier U.G."/>
            <person name="McRose D."/>
            <person name="Mock T."/>
            <person name="Neilson J.A."/>
            <person name="Onodera N.T."/>
            <person name="Poole A.M."/>
            <person name="Pritham E.J."/>
            <person name="Richards T.A."/>
            <person name="Rocap G."/>
            <person name="Roy S.W."/>
            <person name="Sarai C."/>
            <person name="Schaack S."/>
            <person name="Shirato S."/>
            <person name="Slamovits C.H."/>
            <person name="Spencer D.F."/>
            <person name="Suzuki S."/>
            <person name="Worden A.Z."/>
            <person name="Zauner S."/>
            <person name="Barry K."/>
            <person name="Bell C."/>
            <person name="Bharti A.K."/>
            <person name="Crow J.A."/>
            <person name="Grimwood J."/>
            <person name="Kramer R."/>
            <person name="Lindquist E."/>
            <person name="Lucas S."/>
            <person name="Salamov A."/>
            <person name="McFadden G.I."/>
            <person name="Lane C.E."/>
            <person name="Keeling P.J."/>
            <person name="Gray M.W."/>
            <person name="Grigoriev I.V."/>
            <person name="Archibald J.M."/>
        </authorList>
    </citation>
    <scope>NUCLEOTIDE SEQUENCE</scope>
    <source>
        <strain evidence="4">CCMP2712</strain>
    </source>
</reference>
<dbReference type="AlphaFoldDB" id="L1IP25"/>
<evidence type="ECO:0000259" key="1">
    <source>
        <dbReference type="PROSITE" id="PS50106"/>
    </source>
</evidence>
<dbReference type="GO" id="GO:0007165">
    <property type="term" value="P:signal transduction"/>
    <property type="evidence" value="ECO:0007669"/>
    <property type="project" value="TreeGrafter"/>
</dbReference>
<proteinExistence type="predicted"/>
<reference evidence="2 4" key="1">
    <citation type="journal article" date="2012" name="Nature">
        <title>Algal genomes reveal evolutionary mosaicism and the fate of nucleomorphs.</title>
        <authorList>
            <consortium name="DOE Joint Genome Institute"/>
            <person name="Curtis B.A."/>
            <person name="Tanifuji G."/>
            <person name="Burki F."/>
            <person name="Gruber A."/>
            <person name="Irimia M."/>
            <person name="Maruyama S."/>
            <person name="Arias M.C."/>
            <person name="Ball S.G."/>
            <person name="Gile G.H."/>
            <person name="Hirakawa Y."/>
            <person name="Hopkins J.F."/>
            <person name="Kuo A."/>
            <person name="Rensing S.A."/>
            <person name="Schmutz J."/>
            <person name="Symeonidi A."/>
            <person name="Elias M."/>
            <person name="Eveleigh R.J."/>
            <person name="Herman E.K."/>
            <person name="Klute M.J."/>
            <person name="Nakayama T."/>
            <person name="Obornik M."/>
            <person name="Reyes-Prieto A."/>
            <person name="Armbrust E.V."/>
            <person name="Aves S.J."/>
            <person name="Beiko R.G."/>
            <person name="Coutinho P."/>
            <person name="Dacks J.B."/>
            <person name="Durnford D.G."/>
            <person name="Fast N.M."/>
            <person name="Green B.R."/>
            <person name="Grisdale C.J."/>
            <person name="Hempel F."/>
            <person name="Henrissat B."/>
            <person name="Hoppner M.P."/>
            <person name="Ishida K."/>
            <person name="Kim E."/>
            <person name="Koreny L."/>
            <person name="Kroth P.G."/>
            <person name="Liu Y."/>
            <person name="Malik S.B."/>
            <person name="Maier U.G."/>
            <person name="McRose D."/>
            <person name="Mock T."/>
            <person name="Neilson J.A."/>
            <person name="Onodera N.T."/>
            <person name="Poole A.M."/>
            <person name="Pritham E.J."/>
            <person name="Richards T.A."/>
            <person name="Rocap G."/>
            <person name="Roy S.W."/>
            <person name="Sarai C."/>
            <person name="Schaack S."/>
            <person name="Shirato S."/>
            <person name="Slamovits C.H."/>
            <person name="Spencer D.F."/>
            <person name="Suzuki S."/>
            <person name="Worden A.Z."/>
            <person name="Zauner S."/>
            <person name="Barry K."/>
            <person name="Bell C."/>
            <person name="Bharti A.K."/>
            <person name="Crow J.A."/>
            <person name="Grimwood J."/>
            <person name="Kramer R."/>
            <person name="Lindquist E."/>
            <person name="Lucas S."/>
            <person name="Salamov A."/>
            <person name="McFadden G.I."/>
            <person name="Lane C.E."/>
            <person name="Keeling P.J."/>
            <person name="Gray M.W."/>
            <person name="Grigoriev I.V."/>
            <person name="Archibald J.M."/>
        </authorList>
    </citation>
    <scope>NUCLEOTIDE SEQUENCE</scope>
    <source>
        <strain evidence="2 4">CCMP2712</strain>
    </source>
</reference>